<dbReference type="InterPro" id="IPR036291">
    <property type="entry name" value="NAD(P)-bd_dom_sf"/>
</dbReference>
<dbReference type="Gene3D" id="3.40.50.720">
    <property type="entry name" value="NAD(P)-binding Rossmann-like Domain"/>
    <property type="match status" value="1"/>
</dbReference>
<comment type="pathway">
    <text evidence="1 9">Metabolic intermediate biosynthesis; chorismate biosynthesis; chorismate from D-erythrose 4-phosphate and phosphoenolpyruvate: step 4/7.</text>
</comment>
<dbReference type="CDD" id="cd01065">
    <property type="entry name" value="NAD_bind_Shikimate_DH"/>
    <property type="match status" value="1"/>
</dbReference>
<comment type="catalytic activity">
    <reaction evidence="6">
        <text>L-quinate + NAD(+) = 3-dehydroquinate + NADH + H(+)</text>
        <dbReference type="Rhea" id="RHEA:22364"/>
        <dbReference type="ChEBI" id="CHEBI:15378"/>
        <dbReference type="ChEBI" id="CHEBI:29751"/>
        <dbReference type="ChEBI" id="CHEBI:32364"/>
        <dbReference type="ChEBI" id="CHEBI:57540"/>
        <dbReference type="ChEBI" id="CHEBI:57945"/>
        <dbReference type="EC" id="1.1.1.24"/>
    </reaction>
</comment>
<dbReference type="RefSeq" id="WP_004801398.1">
    <property type="nucleotide sequence ID" value="NZ_KB446646.1"/>
</dbReference>
<feature type="binding site" evidence="9">
    <location>
        <position position="252"/>
    </location>
    <ligand>
        <name>NADP(+)</name>
        <dbReference type="ChEBI" id="CHEBI:58349"/>
    </ligand>
</feature>
<dbReference type="PATRIC" id="fig|999415.3.peg.302"/>
<dbReference type="Proteomes" id="UP000011758">
    <property type="component" value="Unassembled WGS sequence"/>
</dbReference>
<evidence type="ECO:0000256" key="7">
    <source>
        <dbReference type="ARBA" id="ARBA00052329"/>
    </source>
</evidence>
<dbReference type="GO" id="GO:0052734">
    <property type="term" value="F:shikimate 3-dehydrogenase (NAD+) activity"/>
    <property type="evidence" value="ECO:0007669"/>
    <property type="project" value="RHEA"/>
</dbReference>
<dbReference type="GO" id="GO:0030266">
    <property type="term" value="F:quinate 3-dehydrogenase (NAD+) activity"/>
    <property type="evidence" value="ECO:0007669"/>
    <property type="project" value="UniProtKB-EC"/>
</dbReference>
<accession>M2Q3S4</accession>
<dbReference type="EMBL" id="AGEJ01000005">
    <property type="protein sequence ID" value="EMD17515.1"/>
    <property type="molecule type" value="Genomic_DNA"/>
</dbReference>
<feature type="binding site" evidence="9">
    <location>
        <position position="90"/>
    </location>
    <ligand>
        <name>shikimate</name>
        <dbReference type="ChEBI" id="CHEBI:36208"/>
    </ligand>
</feature>
<keyword evidence="4 9" id="KW-0560">Oxidoreductase</keyword>
<proteinExistence type="inferred from homology"/>
<evidence type="ECO:0000256" key="3">
    <source>
        <dbReference type="ARBA" id="ARBA00022857"/>
    </source>
</evidence>
<evidence type="ECO:0000313" key="12">
    <source>
        <dbReference type="EMBL" id="EMD17515.1"/>
    </source>
</evidence>
<protein>
    <recommendedName>
        <fullName evidence="9">Shikimate dehydrogenase (NADP(+))</fullName>
        <shortName evidence="9">SDH</shortName>
        <ecNumber evidence="9">1.1.1.25</ecNumber>
    </recommendedName>
</protein>
<keyword evidence="13" id="KW-1185">Reference proteome</keyword>
<dbReference type="PANTHER" id="PTHR21089:SF1">
    <property type="entry name" value="BIFUNCTIONAL 3-DEHYDROQUINATE DEHYDRATASE_SHIKIMATE DEHYDROGENASE, CHLOROPLASTIC"/>
    <property type="match status" value="1"/>
</dbReference>
<organism evidence="12 13">
    <name type="scientific">Eggerthia catenaformis OT 569 = DSM 20559</name>
    <dbReference type="NCBI Taxonomy" id="999415"/>
    <lineage>
        <taxon>Bacteria</taxon>
        <taxon>Bacillati</taxon>
        <taxon>Bacillota</taxon>
        <taxon>Erysipelotrichia</taxon>
        <taxon>Erysipelotrichales</taxon>
        <taxon>Coprobacillaceae</taxon>
        <taxon>Eggerthia</taxon>
    </lineage>
</organism>
<dbReference type="SUPFAM" id="SSF53223">
    <property type="entry name" value="Aminoacid dehydrogenase-like, N-terminal domain"/>
    <property type="match status" value="1"/>
</dbReference>
<evidence type="ECO:0000256" key="8">
    <source>
        <dbReference type="ARBA" id="ARBA00060613"/>
    </source>
</evidence>
<dbReference type="OrthoDB" id="9792692at2"/>
<comment type="caution">
    <text evidence="9">Lacks conserved residue(s) required for the propagation of feature annotation.</text>
</comment>
<dbReference type="InterPro" id="IPR041121">
    <property type="entry name" value="SDH_C"/>
</dbReference>
<dbReference type="GO" id="GO:0004764">
    <property type="term" value="F:shikimate 3-dehydrogenase (NADP+) activity"/>
    <property type="evidence" value="ECO:0007669"/>
    <property type="project" value="UniProtKB-UniRule"/>
</dbReference>
<feature type="binding site" evidence="9">
    <location>
        <begin position="129"/>
        <end position="133"/>
    </location>
    <ligand>
        <name>NADP(+)</name>
        <dbReference type="ChEBI" id="CHEBI:58349"/>
    </ligand>
</feature>
<feature type="binding site" evidence="9">
    <location>
        <begin position="20"/>
        <end position="22"/>
    </location>
    <ligand>
        <name>shikimate</name>
        <dbReference type="ChEBI" id="CHEBI:36208"/>
    </ligand>
</feature>
<dbReference type="eggNOG" id="COG0169">
    <property type="taxonomic scope" value="Bacteria"/>
</dbReference>
<gene>
    <name evidence="9" type="primary">aroE</name>
    <name evidence="12" type="ORF">HMPREF9943_00302</name>
</gene>
<dbReference type="InterPro" id="IPR046346">
    <property type="entry name" value="Aminoacid_DH-like_N_sf"/>
</dbReference>
<feature type="binding site" evidence="9">
    <location>
        <position position="65"/>
    </location>
    <ligand>
        <name>shikimate</name>
        <dbReference type="ChEBI" id="CHEBI:36208"/>
    </ligand>
</feature>
<dbReference type="FunFam" id="3.40.50.720:FF:000086">
    <property type="entry name" value="Quinate/shikimate dehydrogenase"/>
    <property type="match status" value="1"/>
</dbReference>
<dbReference type="Pfam" id="PF08501">
    <property type="entry name" value="Shikimate_dh_N"/>
    <property type="match status" value="1"/>
</dbReference>
<feature type="binding site" evidence="9">
    <location>
        <position position="105"/>
    </location>
    <ligand>
        <name>shikimate</name>
        <dbReference type="ChEBI" id="CHEBI:36208"/>
    </ligand>
</feature>
<dbReference type="NCBIfam" id="TIGR00507">
    <property type="entry name" value="aroE"/>
    <property type="match status" value="1"/>
</dbReference>
<dbReference type="PANTHER" id="PTHR21089">
    <property type="entry name" value="SHIKIMATE DEHYDROGENASE"/>
    <property type="match status" value="1"/>
</dbReference>
<dbReference type="InterPro" id="IPR011342">
    <property type="entry name" value="Shikimate_DH"/>
</dbReference>
<dbReference type="UniPathway" id="UPA00053">
    <property type="reaction ID" value="UER00087"/>
</dbReference>
<comment type="subunit">
    <text evidence="9">Homodimer.</text>
</comment>
<evidence type="ECO:0000256" key="2">
    <source>
        <dbReference type="ARBA" id="ARBA00022605"/>
    </source>
</evidence>
<keyword evidence="5 9" id="KW-0057">Aromatic amino acid biosynthesis</keyword>
<name>M2Q3S4_9FIRM</name>
<dbReference type="GO" id="GO:0008652">
    <property type="term" value="P:amino acid biosynthetic process"/>
    <property type="evidence" value="ECO:0007669"/>
    <property type="project" value="UniProtKB-KW"/>
</dbReference>
<evidence type="ECO:0000256" key="9">
    <source>
        <dbReference type="HAMAP-Rule" id="MF_00222"/>
    </source>
</evidence>
<comment type="catalytic activity">
    <reaction evidence="9">
        <text>shikimate + NADP(+) = 3-dehydroshikimate + NADPH + H(+)</text>
        <dbReference type="Rhea" id="RHEA:17737"/>
        <dbReference type="ChEBI" id="CHEBI:15378"/>
        <dbReference type="ChEBI" id="CHEBI:16630"/>
        <dbReference type="ChEBI" id="CHEBI:36208"/>
        <dbReference type="ChEBI" id="CHEBI:57783"/>
        <dbReference type="ChEBI" id="CHEBI:58349"/>
        <dbReference type="EC" id="1.1.1.25"/>
    </reaction>
</comment>
<comment type="function">
    <text evidence="9">Involved in the biosynthesis of the chorismate, which leads to the biosynthesis of aromatic amino acids. Catalyzes the reversible NADPH linked reduction of 3-dehydroshikimate (DHSA) to yield shikimate (SA).</text>
</comment>
<evidence type="ECO:0000256" key="5">
    <source>
        <dbReference type="ARBA" id="ARBA00023141"/>
    </source>
</evidence>
<dbReference type="STRING" id="999415.HMPREF9943_00302"/>
<dbReference type="Pfam" id="PF18317">
    <property type="entry name" value="SDH_C"/>
    <property type="match status" value="1"/>
</dbReference>
<evidence type="ECO:0000256" key="6">
    <source>
        <dbReference type="ARBA" id="ARBA00051639"/>
    </source>
</evidence>
<dbReference type="GO" id="GO:0050661">
    <property type="term" value="F:NADP binding"/>
    <property type="evidence" value="ECO:0007669"/>
    <property type="project" value="InterPro"/>
</dbReference>
<evidence type="ECO:0000313" key="13">
    <source>
        <dbReference type="Proteomes" id="UP000011758"/>
    </source>
</evidence>
<dbReference type="GO" id="GO:0019632">
    <property type="term" value="P:shikimate metabolic process"/>
    <property type="evidence" value="ECO:0007669"/>
    <property type="project" value="InterPro"/>
</dbReference>
<feature type="domain" description="Shikimate dehydrogenase substrate binding N-terminal" evidence="10">
    <location>
        <begin position="12"/>
        <end position="92"/>
    </location>
</feature>
<dbReference type="EC" id="1.1.1.25" evidence="9"/>
<evidence type="ECO:0000256" key="4">
    <source>
        <dbReference type="ARBA" id="ARBA00023002"/>
    </source>
</evidence>
<feature type="domain" description="SDH C-terminal" evidence="11">
    <location>
        <begin position="252"/>
        <end position="281"/>
    </location>
</feature>
<dbReference type="SUPFAM" id="SSF51735">
    <property type="entry name" value="NAD(P)-binding Rossmann-fold domains"/>
    <property type="match status" value="1"/>
</dbReference>
<keyword evidence="3 9" id="KW-0521">NADP</keyword>
<keyword evidence="2 9" id="KW-0028">Amino-acid biosynthesis</keyword>
<dbReference type="GO" id="GO:0009073">
    <property type="term" value="P:aromatic amino acid family biosynthetic process"/>
    <property type="evidence" value="ECO:0007669"/>
    <property type="project" value="UniProtKB-KW"/>
</dbReference>
<feature type="active site" description="Proton acceptor" evidence="9">
    <location>
        <position position="69"/>
    </location>
</feature>
<dbReference type="InterPro" id="IPR013708">
    <property type="entry name" value="Shikimate_DH-bd_N"/>
</dbReference>
<evidence type="ECO:0000259" key="10">
    <source>
        <dbReference type="Pfam" id="PF08501"/>
    </source>
</evidence>
<reference evidence="12 13" key="1">
    <citation type="submission" date="2013-02" db="EMBL/GenBank/DDBJ databases">
        <title>The Genome Sequence of Lactobacillus catenaformis F0143.</title>
        <authorList>
            <consortium name="The Broad Institute Genome Sequencing Platform"/>
            <person name="Earl A."/>
            <person name="Ward D."/>
            <person name="Feldgarden M."/>
            <person name="Gevers D."/>
            <person name="Izard J."/>
            <person name="Blanton J.M."/>
            <person name="Mathney J."/>
            <person name="Dewhirst F.E."/>
            <person name="Young S.K."/>
            <person name="Zeng Q."/>
            <person name="Gargeya S."/>
            <person name="Fitzgerald M."/>
            <person name="Haas B."/>
            <person name="Abouelleil A."/>
            <person name="Alvarado L."/>
            <person name="Arachchi H.M."/>
            <person name="Berlin A."/>
            <person name="Chapman S.B."/>
            <person name="Gearin G."/>
            <person name="Goldberg J."/>
            <person name="Griggs A."/>
            <person name="Gujja S."/>
            <person name="Hansen M."/>
            <person name="Heiman D."/>
            <person name="Howarth C."/>
            <person name="Larimer J."/>
            <person name="Lui A."/>
            <person name="MacDonald P.J.P."/>
            <person name="McCowen C."/>
            <person name="Montmayeur A."/>
            <person name="Murphy C."/>
            <person name="Neiman D."/>
            <person name="Pearson M."/>
            <person name="Priest M."/>
            <person name="Roberts A."/>
            <person name="Saif S."/>
            <person name="Shea T."/>
            <person name="Sisk P."/>
            <person name="Stolte C."/>
            <person name="Sykes S."/>
            <person name="Wortman J."/>
            <person name="Nusbaum C."/>
            <person name="Birren B."/>
        </authorList>
    </citation>
    <scope>NUCLEOTIDE SEQUENCE [LARGE SCALE GENOMIC DNA]</scope>
    <source>
        <strain evidence="12 13">OT 569</strain>
    </source>
</reference>
<comment type="caution">
    <text evidence="12">The sequence shown here is derived from an EMBL/GenBank/DDBJ whole genome shotgun (WGS) entry which is preliminary data.</text>
</comment>
<feature type="binding site" evidence="9">
    <location>
        <position position="229"/>
    </location>
    <ligand>
        <name>NADP(+)</name>
        <dbReference type="ChEBI" id="CHEBI:58349"/>
    </ligand>
</feature>
<comment type="catalytic activity">
    <reaction evidence="7">
        <text>shikimate + NAD(+) = 3-dehydroshikimate + NADH + H(+)</text>
        <dbReference type="Rhea" id="RHEA:17741"/>
        <dbReference type="ChEBI" id="CHEBI:15378"/>
        <dbReference type="ChEBI" id="CHEBI:16630"/>
        <dbReference type="ChEBI" id="CHEBI:36208"/>
        <dbReference type="ChEBI" id="CHEBI:57540"/>
        <dbReference type="ChEBI" id="CHEBI:57945"/>
    </reaction>
</comment>
<dbReference type="Gene3D" id="3.40.50.10860">
    <property type="entry name" value="Leucine Dehydrogenase, chain A, domain 1"/>
    <property type="match status" value="1"/>
</dbReference>
<feature type="binding site" evidence="9">
    <location>
        <position position="259"/>
    </location>
    <ligand>
        <name>shikimate</name>
        <dbReference type="ChEBI" id="CHEBI:36208"/>
    </ligand>
</feature>
<dbReference type="GO" id="GO:0009423">
    <property type="term" value="P:chorismate biosynthetic process"/>
    <property type="evidence" value="ECO:0007669"/>
    <property type="project" value="UniProtKB-UniRule"/>
</dbReference>
<comment type="similarity">
    <text evidence="9">Belongs to the shikimate dehydrogenase family.</text>
</comment>
<feature type="binding site" evidence="9">
    <location>
        <position position="231"/>
    </location>
    <ligand>
        <name>shikimate</name>
        <dbReference type="ChEBI" id="CHEBI:36208"/>
    </ligand>
</feature>
<evidence type="ECO:0000259" key="11">
    <source>
        <dbReference type="Pfam" id="PF18317"/>
    </source>
</evidence>
<comment type="pathway">
    <text evidence="8">Aromatic compound metabolism; 3,4-dihydroxybenzoate biosynthesis; 3-dehydroquinate from D-quinate (NAD(+) route).</text>
</comment>
<evidence type="ECO:0000256" key="1">
    <source>
        <dbReference type="ARBA" id="ARBA00004871"/>
    </source>
</evidence>
<dbReference type="InterPro" id="IPR022893">
    <property type="entry name" value="Shikimate_DH_fam"/>
</dbReference>
<sequence>MKITGYTQLIGIIADPIRHSLSPMMHNACFEYLNLDYVYLAFETEALKETIEGLKAIKARGWNVSMPYKKRIIPYLDEISLVSQLSDSVNTVINDQGYLKGTSTDGLGWKYGLKEKNISIQDKTLVLLGAGGAATAIMAQGAIDGLKEIYVFKRKNQTWSQIQERIEHMMSHTNTQIILCDIEDKELLKEKISDADILTNATDIGMSPHDKECLIDREWLHKDLTVFDCIYHPLETLLLQYAKEKGCMCISGLSMLLYQGAVSFELWTNRKMPIDIARKAIGI</sequence>
<dbReference type="HAMAP" id="MF_00222">
    <property type="entry name" value="Shikimate_DH_AroE"/>
    <property type="match status" value="1"/>
</dbReference>
<dbReference type="AlphaFoldDB" id="M2Q3S4"/>